<evidence type="ECO:0000313" key="8">
    <source>
        <dbReference type="Proteomes" id="UP000799436"/>
    </source>
</evidence>
<dbReference type="InterPro" id="IPR051415">
    <property type="entry name" value="LAAT-1"/>
</dbReference>
<feature type="transmembrane region" description="Helical" evidence="6">
    <location>
        <begin position="20"/>
        <end position="39"/>
    </location>
</feature>
<dbReference type="PANTHER" id="PTHR16201">
    <property type="entry name" value="SEVEN TRANSMEMBRANE PROTEIN 1-RELATED"/>
    <property type="match status" value="1"/>
</dbReference>
<dbReference type="Gene3D" id="1.20.1280.290">
    <property type="match status" value="1"/>
</dbReference>
<name>A0A6G1KY63_9PEZI</name>
<sequence length="379" mass="40978">MDTTANPRCDALAHPEPLSTTLAAIILVGVLISYLPQHYKIISNRTSEGLSPWWVLLGGLSAIAALGNILILPGSRADMACCKSISGGACAAALLGVMQIGLQWACFMFIVMLFLTFFPVLPESDLASSTASLTNSPPPKRHDAVIVGGTTMLTLLLVGIISVALVYAWPRHTQNWANFLGTIGGVMAAIQYLPQILHTWRLGYVKSLSVITMLIQVPGAFLFAFSLWQRVGWEGWSTWLVFIITGCLQSALLAMAISYYFQGKRKSHYIDDTDDEASFPGVDDVDGAGTAGRHSRNNGIGSRTSKRGSRVVSGADAEANERSPLLRNEDGSVKIRPAKAVPRETSNRQLSMLYAATPPDQDSDSSDVELRKGKRRRGV</sequence>
<dbReference type="GO" id="GO:0016020">
    <property type="term" value="C:membrane"/>
    <property type="evidence" value="ECO:0007669"/>
    <property type="project" value="UniProtKB-SubCell"/>
</dbReference>
<dbReference type="Pfam" id="PF04193">
    <property type="entry name" value="PQ-loop"/>
    <property type="match status" value="2"/>
</dbReference>
<dbReference type="AlphaFoldDB" id="A0A6G1KY63"/>
<organism evidence="7 8">
    <name type="scientific">Teratosphaeria nubilosa</name>
    <dbReference type="NCBI Taxonomy" id="161662"/>
    <lineage>
        <taxon>Eukaryota</taxon>
        <taxon>Fungi</taxon>
        <taxon>Dikarya</taxon>
        <taxon>Ascomycota</taxon>
        <taxon>Pezizomycotina</taxon>
        <taxon>Dothideomycetes</taxon>
        <taxon>Dothideomycetidae</taxon>
        <taxon>Mycosphaerellales</taxon>
        <taxon>Teratosphaeriaceae</taxon>
        <taxon>Teratosphaeria</taxon>
    </lineage>
</organism>
<keyword evidence="2 6" id="KW-0812">Transmembrane</keyword>
<dbReference type="Proteomes" id="UP000799436">
    <property type="component" value="Unassembled WGS sequence"/>
</dbReference>
<dbReference type="PANTHER" id="PTHR16201:SF11">
    <property type="entry name" value="PQ-LOOP REPEAT-CONTAINING PROTEIN"/>
    <property type="match status" value="1"/>
</dbReference>
<dbReference type="OrthoDB" id="19344at2759"/>
<feature type="transmembrane region" description="Helical" evidence="6">
    <location>
        <begin position="102"/>
        <end position="122"/>
    </location>
</feature>
<evidence type="ECO:0008006" key="9">
    <source>
        <dbReference type="Google" id="ProtNLM"/>
    </source>
</evidence>
<feature type="transmembrane region" description="Helical" evidence="6">
    <location>
        <begin position="143"/>
        <end position="169"/>
    </location>
</feature>
<feature type="transmembrane region" description="Helical" evidence="6">
    <location>
        <begin position="51"/>
        <end position="71"/>
    </location>
</feature>
<accession>A0A6G1KY63</accession>
<evidence type="ECO:0000256" key="1">
    <source>
        <dbReference type="ARBA" id="ARBA00004141"/>
    </source>
</evidence>
<dbReference type="InterPro" id="IPR006603">
    <property type="entry name" value="PQ-loop_rpt"/>
</dbReference>
<keyword evidence="3 6" id="KW-1133">Transmembrane helix</keyword>
<keyword evidence="4 6" id="KW-0472">Membrane</keyword>
<feature type="transmembrane region" description="Helical" evidence="6">
    <location>
        <begin position="239"/>
        <end position="261"/>
    </location>
</feature>
<evidence type="ECO:0000256" key="6">
    <source>
        <dbReference type="SAM" id="Phobius"/>
    </source>
</evidence>
<feature type="region of interest" description="Disordered" evidence="5">
    <location>
        <begin position="280"/>
        <end position="322"/>
    </location>
</feature>
<evidence type="ECO:0000256" key="5">
    <source>
        <dbReference type="SAM" id="MobiDB-lite"/>
    </source>
</evidence>
<dbReference type="SMART" id="SM00679">
    <property type="entry name" value="CTNS"/>
    <property type="match status" value="2"/>
</dbReference>
<feature type="region of interest" description="Disordered" evidence="5">
    <location>
        <begin position="355"/>
        <end position="379"/>
    </location>
</feature>
<evidence type="ECO:0000313" key="7">
    <source>
        <dbReference type="EMBL" id="KAF2764984.1"/>
    </source>
</evidence>
<evidence type="ECO:0000256" key="2">
    <source>
        <dbReference type="ARBA" id="ARBA00022692"/>
    </source>
</evidence>
<keyword evidence="8" id="KW-1185">Reference proteome</keyword>
<evidence type="ECO:0000256" key="3">
    <source>
        <dbReference type="ARBA" id="ARBA00022989"/>
    </source>
</evidence>
<proteinExistence type="predicted"/>
<evidence type="ECO:0000256" key="4">
    <source>
        <dbReference type="ARBA" id="ARBA00023136"/>
    </source>
</evidence>
<reference evidence="7" key="1">
    <citation type="journal article" date="2020" name="Stud. Mycol.">
        <title>101 Dothideomycetes genomes: a test case for predicting lifestyles and emergence of pathogens.</title>
        <authorList>
            <person name="Haridas S."/>
            <person name="Albert R."/>
            <person name="Binder M."/>
            <person name="Bloem J."/>
            <person name="Labutti K."/>
            <person name="Salamov A."/>
            <person name="Andreopoulos B."/>
            <person name="Baker S."/>
            <person name="Barry K."/>
            <person name="Bills G."/>
            <person name="Bluhm B."/>
            <person name="Cannon C."/>
            <person name="Castanera R."/>
            <person name="Culley D."/>
            <person name="Daum C."/>
            <person name="Ezra D."/>
            <person name="Gonzalez J."/>
            <person name="Henrissat B."/>
            <person name="Kuo A."/>
            <person name="Liang C."/>
            <person name="Lipzen A."/>
            <person name="Lutzoni F."/>
            <person name="Magnuson J."/>
            <person name="Mondo S."/>
            <person name="Nolan M."/>
            <person name="Ohm R."/>
            <person name="Pangilinan J."/>
            <person name="Park H.-J."/>
            <person name="Ramirez L."/>
            <person name="Alfaro M."/>
            <person name="Sun H."/>
            <person name="Tritt A."/>
            <person name="Yoshinaga Y."/>
            <person name="Zwiers L.-H."/>
            <person name="Turgeon B."/>
            <person name="Goodwin S."/>
            <person name="Spatafora J."/>
            <person name="Crous P."/>
            <person name="Grigoriev I."/>
        </authorList>
    </citation>
    <scope>NUCLEOTIDE SEQUENCE</scope>
    <source>
        <strain evidence="7">CBS 116005</strain>
    </source>
</reference>
<comment type="subcellular location">
    <subcellularLocation>
        <location evidence="1">Membrane</location>
        <topology evidence="1">Multi-pass membrane protein</topology>
    </subcellularLocation>
</comment>
<protein>
    <recommendedName>
        <fullName evidence="9">PQ loop repeat protein</fullName>
    </recommendedName>
</protein>
<dbReference type="EMBL" id="ML995904">
    <property type="protein sequence ID" value="KAF2764984.1"/>
    <property type="molecule type" value="Genomic_DNA"/>
</dbReference>
<feature type="transmembrane region" description="Helical" evidence="6">
    <location>
        <begin position="205"/>
        <end position="227"/>
    </location>
</feature>
<gene>
    <name evidence="7" type="ORF">EJ03DRAFT_331380</name>
</gene>